<evidence type="ECO:0000259" key="15">
    <source>
        <dbReference type="PROSITE" id="PS50199"/>
    </source>
</evidence>
<dbReference type="PROSITE" id="PS51195">
    <property type="entry name" value="Q_MOTIF"/>
    <property type="match status" value="1"/>
</dbReference>
<accession>A0A3Q0J0W3</accession>
<feature type="domain" description="RanBP2-type" evidence="15">
    <location>
        <begin position="214"/>
        <end position="242"/>
    </location>
</feature>
<dbReference type="STRING" id="121845.A0A3Q0J0W3"/>
<evidence type="ECO:0000256" key="3">
    <source>
        <dbReference type="ARBA" id="ARBA00022741"/>
    </source>
</evidence>
<feature type="short sequence motif" description="Q motif" evidence="12">
    <location>
        <begin position="308"/>
        <end position="336"/>
    </location>
</feature>
<evidence type="ECO:0000256" key="11">
    <source>
        <dbReference type="PROSITE-ProRule" id="PRU00322"/>
    </source>
</evidence>
<dbReference type="Proteomes" id="UP000079169">
    <property type="component" value="Unplaced"/>
</dbReference>
<evidence type="ECO:0000256" key="14">
    <source>
        <dbReference type="SAM" id="MobiDB-lite"/>
    </source>
</evidence>
<evidence type="ECO:0000259" key="18">
    <source>
        <dbReference type="PROSITE" id="PS51195"/>
    </source>
</evidence>
<dbReference type="InterPro" id="IPR014014">
    <property type="entry name" value="RNA_helicase_DEAD_Q_motif"/>
</dbReference>
<comment type="similarity">
    <text evidence="13">Belongs to the DEAD box helicase family.</text>
</comment>
<dbReference type="InterPro" id="IPR000629">
    <property type="entry name" value="RNA-helicase_DEAD-box_CS"/>
</dbReference>
<keyword evidence="9" id="KW-0694">RNA-binding</keyword>
<dbReference type="GO" id="GO:0031047">
    <property type="term" value="P:regulatory ncRNA-mediated gene silencing"/>
    <property type="evidence" value="ECO:0007669"/>
    <property type="project" value="UniProtKB-ARBA"/>
</dbReference>
<evidence type="ECO:0000259" key="16">
    <source>
        <dbReference type="PROSITE" id="PS51192"/>
    </source>
</evidence>
<dbReference type="PANTHER" id="PTHR47958">
    <property type="entry name" value="ATP-DEPENDENT RNA HELICASE DBP3"/>
    <property type="match status" value="1"/>
</dbReference>
<dbReference type="OMA" id="NESIMMG"/>
<feature type="compositionally biased region" description="Basic and acidic residues" evidence="14">
    <location>
        <begin position="706"/>
        <end position="715"/>
    </location>
</feature>
<evidence type="ECO:0000259" key="17">
    <source>
        <dbReference type="PROSITE" id="PS51194"/>
    </source>
</evidence>
<comment type="catalytic activity">
    <reaction evidence="10">
        <text>ATP + H2O = ADP + phosphate + H(+)</text>
        <dbReference type="Rhea" id="RHEA:13065"/>
        <dbReference type="ChEBI" id="CHEBI:15377"/>
        <dbReference type="ChEBI" id="CHEBI:15378"/>
        <dbReference type="ChEBI" id="CHEBI:30616"/>
        <dbReference type="ChEBI" id="CHEBI:43474"/>
        <dbReference type="ChEBI" id="CHEBI:456216"/>
        <dbReference type="EC" id="3.6.4.13"/>
    </reaction>
</comment>
<dbReference type="SMART" id="SM00547">
    <property type="entry name" value="ZnF_RBZ"/>
    <property type="match status" value="4"/>
</dbReference>
<dbReference type="FunFam" id="3.40.50.300:FF:000397">
    <property type="entry name" value="Probable ATP-dependent RNA helicase DDX4"/>
    <property type="match status" value="1"/>
</dbReference>
<evidence type="ECO:0000313" key="20">
    <source>
        <dbReference type="RefSeq" id="XP_026682114.1"/>
    </source>
</evidence>
<protein>
    <recommendedName>
        <fullName evidence="1">RNA helicase</fullName>
        <ecNumber evidence="1">3.6.4.13</ecNumber>
    </recommendedName>
</protein>
<dbReference type="Pfam" id="PF00641">
    <property type="entry name" value="Zn_ribbon_RanBP"/>
    <property type="match status" value="2"/>
</dbReference>
<gene>
    <name evidence="20" type="primary">LOC103512989</name>
</gene>
<dbReference type="Pfam" id="PF00271">
    <property type="entry name" value="Helicase_C"/>
    <property type="match status" value="1"/>
</dbReference>
<dbReference type="AlphaFoldDB" id="A0A3Q0J0W3"/>
<dbReference type="PaxDb" id="121845-A0A3Q0J0W3"/>
<feature type="domain" description="Helicase C-terminal" evidence="17">
    <location>
        <begin position="532"/>
        <end position="693"/>
    </location>
</feature>
<keyword evidence="3 13" id="KW-0547">Nucleotide-binding</keyword>
<dbReference type="FunFam" id="3.40.50.300:FF:000008">
    <property type="entry name" value="ATP-dependent RNA helicase RhlB"/>
    <property type="match status" value="1"/>
</dbReference>
<dbReference type="SUPFAM" id="SSF52540">
    <property type="entry name" value="P-loop containing nucleoside triphosphate hydrolases"/>
    <property type="match status" value="2"/>
</dbReference>
<dbReference type="InterPro" id="IPR027417">
    <property type="entry name" value="P-loop_NTPase"/>
</dbReference>
<dbReference type="GO" id="GO:0008270">
    <property type="term" value="F:zinc ion binding"/>
    <property type="evidence" value="ECO:0007669"/>
    <property type="project" value="UniProtKB-KW"/>
</dbReference>
<feature type="region of interest" description="Disordered" evidence="14">
    <location>
        <begin position="1"/>
        <end position="77"/>
    </location>
</feature>
<feature type="domain" description="Helicase ATP-binding" evidence="16">
    <location>
        <begin position="339"/>
        <end position="521"/>
    </location>
</feature>
<dbReference type="KEGG" id="dci:103512989"/>
<feature type="compositionally biased region" description="Gly residues" evidence="14">
    <location>
        <begin position="243"/>
        <end position="253"/>
    </location>
</feature>
<feature type="compositionally biased region" description="Gly residues" evidence="14">
    <location>
        <begin position="46"/>
        <end position="55"/>
    </location>
</feature>
<feature type="domain" description="RanBP2-type" evidence="15">
    <location>
        <begin position="165"/>
        <end position="194"/>
    </location>
</feature>
<dbReference type="Gene3D" id="4.10.1060.10">
    <property type="entry name" value="Zinc finger, RanBP2-type"/>
    <property type="match status" value="4"/>
</dbReference>
<dbReference type="GO" id="GO:0003723">
    <property type="term" value="F:RNA binding"/>
    <property type="evidence" value="ECO:0007669"/>
    <property type="project" value="UniProtKB-KW"/>
</dbReference>
<dbReference type="PROSITE" id="PS00039">
    <property type="entry name" value="DEAD_ATP_HELICASE"/>
    <property type="match status" value="1"/>
</dbReference>
<evidence type="ECO:0000256" key="12">
    <source>
        <dbReference type="PROSITE-ProRule" id="PRU00552"/>
    </source>
</evidence>
<dbReference type="EC" id="3.6.4.13" evidence="1"/>
<feature type="domain" description="RanBP2-type" evidence="15">
    <location>
        <begin position="69"/>
        <end position="102"/>
    </location>
</feature>
<feature type="compositionally biased region" description="Acidic residues" evidence="14">
    <location>
        <begin position="1"/>
        <end position="10"/>
    </location>
</feature>
<evidence type="ECO:0000256" key="8">
    <source>
        <dbReference type="ARBA" id="ARBA00022840"/>
    </source>
</evidence>
<keyword evidence="8 13" id="KW-0067">ATP-binding</keyword>
<dbReference type="InterPro" id="IPR001876">
    <property type="entry name" value="Znf_RanBP2"/>
</dbReference>
<dbReference type="GO" id="GO:0003724">
    <property type="term" value="F:RNA helicase activity"/>
    <property type="evidence" value="ECO:0007669"/>
    <property type="project" value="UniProtKB-EC"/>
</dbReference>
<dbReference type="InterPro" id="IPR044763">
    <property type="entry name" value="Ded1/Dbp1_DEADc"/>
</dbReference>
<dbReference type="InterPro" id="IPR036443">
    <property type="entry name" value="Znf_RanBP2_sf"/>
</dbReference>
<evidence type="ECO:0000256" key="2">
    <source>
        <dbReference type="ARBA" id="ARBA00022723"/>
    </source>
</evidence>
<name>A0A3Q0J0W3_DIACI</name>
<dbReference type="RefSeq" id="XP_026682114.1">
    <property type="nucleotide sequence ID" value="XM_026826313.1"/>
</dbReference>
<proteinExistence type="inferred from homology"/>
<dbReference type="CDD" id="cd17967">
    <property type="entry name" value="DEADc_DDX3_DDX4"/>
    <property type="match status" value="1"/>
</dbReference>
<keyword evidence="5 13" id="KW-0378">Hydrolase</keyword>
<keyword evidence="7" id="KW-0862">Zinc</keyword>
<dbReference type="CDD" id="cd18787">
    <property type="entry name" value="SF2_C_DEAD"/>
    <property type="match status" value="1"/>
</dbReference>
<feature type="region of interest" description="Disordered" evidence="14">
    <location>
        <begin position="243"/>
        <end position="263"/>
    </location>
</feature>
<dbReference type="Pfam" id="PF00270">
    <property type="entry name" value="DEAD"/>
    <property type="match status" value="1"/>
</dbReference>
<dbReference type="InterPro" id="IPR011545">
    <property type="entry name" value="DEAD/DEAH_box_helicase_dom"/>
</dbReference>
<dbReference type="SUPFAM" id="SSF90209">
    <property type="entry name" value="Ran binding protein zinc finger-like"/>
    <property type="match status" value="4"/>
</dbReference>
<dbReference type="GO" id="GO:0005524">
    <property type="term" value="F:ATP binding"/>
    <property type="evidence" value="ECO:0007669"/>
    <property type="project" value="UniProtKB-KW"/>
</dbReference>
<sequence length="733" mass="77562">MGDDNWDDDYTSSAPVAVATMPSFGSKGRGIPAPVDDGWGDDTSYRGGGGGGRGGFSSSRPGRGGGGNRSGGDRGEDWSCSCGQSNFASRFKCFKCSEPKPGGGGGGGSNGYGGNSGGENWTCSCGVSNFASRFKCFKCYEPKPGGGGGASNGYGSRNGGGGGGDRGEDWTCSCGASNFASRFKCFKCSEPKPGGGSNGFSSGGGGGGDRGNSKPGDWMCSCGASNFAKRDACFKCSEPKPEGAGGGAPGGADGAPFDPAKPPLYIPKDVDQSEDNLFSSGIQTGINFSGWENVEVKVSGDNPPRPIESFESAGLREILVKNLKKSNYTKPTPIQKYAIPAGLEGRDLMGCAQTGSGKTAAFLIPIMHHLLESPGELVTGYCAQPEVIICAPTRELVMQIHEVACKYAYSSVLKICLHYGGASSMHFNRQLEKGCNILVATMGRLKDILDRGRISLASVRFVVLDEADRMLDMGFLGDIQHVMQHSTMPDVANRQTLMFSATFPETIQKVSGQFMKNYIFIAVGIIGGASTDVVQTILEVPKQQKKKKLLELLREKDEDGVIVFVSTIRNADFIACYLCETEIATTSIHGSRLQSQREQAIHDFKTKKMKVLVATAVASRGLDIKGIRHVINYDLPQEIDEYVHRIGRTGRVGNKGRATSFYDPDQDGAIAKDLVRILEQAGQPVPEFLKFGGGGGGYGRGGDAFGARDIRHDPDAAPVWGGSGATEPEESWD</sequence>
<dbReference type="InterPro" id="IPR014001">
    <property type="entry name" value="Helicase_ATP-bd"/>
</dbReference>
<dbReference type="InterPro" id="IPR001650">
    <property type="entry name" value="Helicase_C-like"/>
</dbReference>
<dbReference type="GeneID" id="103512989"/>
<keyword evidence="2" id="KW-0479">Metal-binding</keyword>
<evidence type="ECO:0000256" key="6">
    <source>
        <dbReference type="ARBA" id="ARBA00022806"/>
    </source>
</evidence>
<keyword evidence="4 11" id="KW-0863">Zinc-finger</keyword>
<dbReference type="PROSITE" id="PS51192">
    <property type="entry name" value="HELICASE_ATP_BIND_1"/>
    <property type="match status" value="1"/>
</dbReference>
<organism evidence="19 20">
    <name type="scientific">Diaphorina citri</name>
    <name type="common">Asian citrus psyllid</name>
    <dbReference type="NCBI Taxonomy" id="121845"/>
    <lineage>
        <taxon>Eukaryota</taxon>
        <taxon>Metazoa</taxon>
        <taxon>Ecdysozoa</taxon>
        <taxon>Arthropoda</taxon>
        <taxon>Hexapoda</taxon>
        <taxon>Insecta</taxon>
        <taxon>Pterygota</taxon>
        <taxon>Neoptera</taxon>
        <taxon>Paraneoptera</taxon>
        <taxon>Hemiptera</taxon>
        <taxon>Sternorrhyncha</taxon>
        <taxon>Psylloidea</taxon>
        <taxon>Psyllidae</taxon>
        <taxon>Diaphorininae</taxon>
        <taxon>Diaphorina</taxon>
    </lineage>
</organism>
<dbReference type="Gene3D" id="3.40.50.300">
    <property type="entry name" value="P-loop containing nucleotide triphosphate hydrolases"/>
    <property type="match status" value="2"/>
</dbReference>
<reference evidence="20" key="1">
    <citation type="submission" date="2025-08" db="UniProtKB">
        <authorList>
            <consortium name="RefSeq"/>
        </authorList>
    </citation>
    <scope>IDENTIFICATION</scope>
</reference>
<feature type="region of interest" description="Disordered" evidence="14">
    <location>
        <begin position="702"/>
        <end position="733"/>
    </location>
</feature>
<dbReference type="SMART" id="SM00487">
    <property type="entry name" value="DEXDc"/>
    <property type="match status" value="1"/>
</dbReference>
<evidence type="ECO:0000256" key="5">
    <source>
        <dbReference type="ARBA" id="ARBA00022801"/>
    </source>
</evidence>
<evidence type="ECO:0000256" key="10">
    <source>
        <dbReference type="ARBA" id="ARBA00047984"/>
    </source>
</evidence>
<evidence type="ECO:0000256" key="4">
    <source>
        <dbReference type="ARBA" id="ARBA00022771"/>
    </source>
</evidence>
<dbReference type="PROSITE" id="PS50199">
    <property type="entry name" value="ZF_RANBP2_2"/>
    <property type="match status" value="4"/>
</dbReference>
<dbReference type="PROSITE" id="PS51194">
    <property type="entry name" value="HELICASE_CTER"/>
    <property type="match status" value="1"/>
</dbReference>
<keyword evidence="19" id="KW-1185">Reference proteome</keyword>
<dbReference type="GO" id="GO:0016787">
    <property type="term" value="F:hydrolase activity"/>
    <property type="evidence" value="ECO:0007669"/>
    <property type="project" value="UniProtKB-KW"/>
</dbReference>
<evidence type="ECO:0000256" key="9">
    <source>
        <dbReference type="ARBA" id="ARBA00022884"/>
    </source>
</evidence>
<keyword evidence="6 13" id="KW-0347">Helicase</keyword>
<evidence type="ECO:0000256" key="13">
    <source>
        <dbReference type="RuleBase" id="RU000492"/>
    </source>
</evidence>
<evidence type="ECO:0000313" key="19">
    <source>
        <dbReference type="Proteomes" id="UP000079169"/>
    </source>
</evidence>
<evidence type="ECO:0000256" key="7">
    <source>
        <dbReference type="ARBA" id="ARBA00022833"/>
    </source>
</evidence>
<dbReference type="SMART" id="SM00490">
    <property type="entry name" value="HELICc"/>
    <property type="match status" value="1"/>
</dbReference>
<feature type="domain" description="DEAD-box RNA helicase Q" evidence="18">
    <location>
        <begin position="308"/>
        <end position="336"/>
    </location>
</feature>
<feature type="domain" description="RanBP2-type" evidence="15">
    <location>
        <begin position="115"/>
        <end position="145"/>
    </location>
</feature>
<evidence type="ECO:0000256" key="1">
    <source>
        <dbReference type="ARBA" id="ARBA00012552"/>
    </source>
</evidence>